<feature type="compositionally biased region" description="Basic and acidic residues" evidence="1">
    <location>
        <begin position="410"/>
        <end position="438"/>
    </location>
</feature>
<feature type="compositionally biased region" description="Basic and acidic residues" evidence="1">
    <location>
        <begin position="502"/>
        <end position="513"/>
    </location>
</feature>
<sequence>MAQNSQGQDWKTRLCDTGDDGDCPRSCCIGCDQLGRTRYRLDRVDLHEDGLDLTHYKECNGPCWIYFCLCVGTLYSTRLMAAQDIGSGIYTATQTKRVRQTYGIEGSHGDDVAKGIFCQPCSLIRNELEVRRRETENRGLQMSEGFGPPLPLGENDYRPLFAMANSEAYRPEPRMTSNGQQNREVHFHPPLQERGPQMVPPYPTGLNQLPPIPQIASPLYSHEGQDRRSHLLTPISERDSIEDPRVQHQRENIPNYPHVHTWLQSMSPSPKDKPTVEKAALVPGPGNPPALVPPCPGPSHKPLKKHGKKKGHKDGSPSKSIAAARCPECKDETDTPAAPEKEVLVQTNRDMPEIIITPGDQPRVRIAGSKPGRPHEITVDIVVPSPTEAQRQHSIQVDVRVPTPEAMPTPEHDLSDDERVGPPSLSDREHSISKDNRVAVDATPFRQHDIGSDEVVSDKNESEPEAQTHDLPDDELVAVTISPFEPHDIESDSRAPTPRALPAREHSISKDSRVATPVSRRPFTHGIRLDERVPTPELLRTNLEHDIFQDRRVLSPSPDYEEHDLHADERVKAPGLFPARQHSIKSDRQVAEPAGTTRGHGIQADDRVASPGPKRAKEHSLSVDTKVAQRAHQLLEQFLEQDKKSGSRTGSRAEKERAAAKPE</sequence>
<comment type="caution">
    <text evidence="2">The sequence shown here is derived from an EMBL/GenBank/DDBJ whole genome shotgun (WGS) entry which is preliminary data.</text>
</comment>
<feature type="compositionally biased region" description="Pro residues" evidence="1">
    <location>
        <begin position="285"/>
        <end position="299"/>
    </location>
</feature>
<gene>
    <name evidence="2" type="ORF">B0T24DRAFT_594207</name>
</gene>
<dbReference type="AlphaFoldDB" id="A0AAE0KDS6"/>
<evidence type="ECO:0000313" key="3">
    <source>
        <dbReference type="Proteomes" id="UP001287356"/>
    </source>
</evidence>
<evidence type="ECO:0000313" key="2">
    <source>
        <dbReference type="EMBL" id="KAK3374086.1"/>
    </source>
</evidence>
<organism evidence="2 3">
    <name type="scientific">Lasiosphaeria ovina</name>
    <dbReference type="NCBI Taxonomy" id="92902"/>
    <lineage>
        <taxon>Eukaryota</taxon>
        <taxon>Fungi</taxon>
        <taxon>Dikarya</taxon>
        <taxon>Ascomycota</taxon>
        <taxon>Pezizomycotina</taxon>
        <taxon>Sordariomycetes</taxon>
        <taxon>Sordariomycetidae</taxon>
        <taxon>Sordariales</taxon>
        <taxon>Lasiosphaeriaceae</taxon>
        <taxon>Lasiosphaeria</taxon>
    </lineage>
</organism>
<feature type="compositionally biased region" description="Basic and acidic residues" evidence="1">
    <location>
        <begin position="236"/>
        <end position="251"/>
    </location>
</feature>
<feature type="compositionally biased region" description="Basic and acidic residues" evidence="1">
    <location>
        <begin position="327"/>
        <end position="343"/>
    </location>
</feature>
<feature type="compositionally biased region" description="Basic residues" evidence="1">
    <location>
        <begin position="301"/>
        <end position="312"/>
    </location>
</feature>
<reference evidence="2" key="2">
    <citation type="submission" date="2023-06" db="EMBL/GenBank/DDBJ databases">
        <authorList>
            <consortium name="Lawrence Berkeley National Laboratory"/>
            <person name="Haridas S."/>
            <person name="Hensen N."/>
            <person name="Bonometti L."/>
            <person name="Westerberg I."/>
            <person name="Brannstrom I.O."/>
            <person name="Guillou S."/>
            <person name="Cros-Aarteil S."/>
            <person name="Calhoun S."/>
            <person name="Kuo A."/>
            <person name="Mondo S."/>
            <person name="Pangilinan J."/>
            <person name="Riley R."/>
            <person name="Labutti K."/>
            <person name="Andreopoulos B."/>
            <person name="Lipzen A."/>
            <person name="Chen C."/>
            <person name="Yanf M."/>
            <person name="Daum C."/>
            <person name="Ng V."/>
            <person name="Clum A."/>
            <person name="Steindorff A."/>
            <person name="Ohm R."/>
            <person name="Martin F."/>
            <person name="Silar P."/>
            <person name="Natvig D."/>
            <person name="Lalanne C."/>
            <person name="Gautier V."/>
            <person name="Ament-Velasquez S.L."/>
            <person name="Kruys A."/>
            <person name="Hutchinson M.I."/>
            <person name="Powell A.J."/>
            <person name="Barry K."/>
            <person name="Miller A.N."/>
            <person name="Grigoriev I.V."/>
            <person name="Debuchy R."/>
            <person name="Gladieux P."/>
            <person name="Thoren M.H."/>
            <person name="Johannesson H."/>
        </authorList>
    </citation>
    <scope>NUCLEOTIDE SEQUENCE</scope>
    <source>
        <strain evidence="2">CBS 958.72</strain>
    </source>
</reference>
<dbReference type="EMBL" id="JAULSN010000004">
    <property type="protein sequence ID" value="KAK3374086.1"/>
    <property type="molecule type" value="Genomic_DNA"/>
</dbReference>
<feature type="compositionally biased region" description="Basic and acidic residues" evidence="1">
    <location>
        <begin position="563"/>
        <end position="572"/>
    </location>
</feature>
<dbReference type="InterPro" id="IPR006461">
    <property type="entry name" value="PLAC_motif_containing"/>
</dbReference>
<reference evidence="2" key="1">
    <citation type="journal article" date="2023" name="Mol. Phylogenet. Evol.">
        <title>Genome-scale phylogeny and comparative genomics of the fungal order Sordariales.</title>
        <authorList>
            <person name="Hensen N."/>
            <person name="Bonometti L."/>
            <person name="Westerberg I."/>
            <person name="Brannstrom I.O."/>
            <person name="Guillou S."/>
            <person name="Cros-Aarteil S."/>
            <person name="Calhoun S."/>
            <person name="Haridas S."/>
            <person name="Kuo A."/>
            <person name="Mondo S."/>
            <person name="Pangilinan J."/>
            <person name="Riley R."/>
            <person name="LaButti K."/>
            <person name="Andreopoulos B."/>
            <person name="Lipzen A."/>
            <person name="Chen C."/>
            <person name="Yan M."/>
            <person name="Daum C."/>
            <person name="Ng V."/>
            <person name="Clum A."/>
            <person name="Steindorff A."/>
            <person name="Ohm R.A."/>
            <person name="Martin F."/>
            <person name="Silar P."/>
            <person name="Natvig D.O."/>
            <person name="Lalanne C."/>
            <person name="Gautier V."/>
            <person name="Ament-Velasquez S.L."/>
            <person name="Kruys A."/>
            <person name="Hutchinson M.I."/>
            <person name="Powell A.J."/>
            <person name="Barry K."/>
            <person name="Miller A.N."/>
            <person name="Grigoriev I.V."/>
            <person name="Debuchy R."/>
            <person name="Gladieux P."/>
            <person name="Hiltunen Thoren M."/>
            <person name="Johannesson H."/>
        </authorList>
    </citation>
    <scope>NUCLEOTIDE SEQUENCE</scope>
    <source>
        <strain evidence="2">CBS 958.72</strain>
    </source>
</reference>
<protein>
    <submittedName>
        <fullName evidence="2">Uncharacterized protein</fullName>
    </submittedName>
</protein>
<dbReference type="Proteomes" id="UP001287356">
    <property type="component" value="Unassembled WGS sequence"/>
</dbReference>
<feature type="compositionally biased region" description="Basic and acidic residues" evidence="1">
    <location>
        <begin position="446"/>
        <end position="471"/>
    </location>
</feature>
<dbReference type="Pfam" id="PF04749">
    <property type="entry name" value="PLAC8"/>
    <property type="match status" value="1"/>
</dbReference>
<accession>A0AAE0KDS6</accession>
<proteinExistence type="predicted"/>
<feature type="compositionally biased region" description="Basic and acidic residues" evidence="1">
    <location>
        <begin position="640"/>
        <end position="663"/>
    </location>
</feature>
<evidence type="ECO:0000256" key="1">
    <source>
        <dbReference type="SAM" id="MobiDB-lite"/>
    </source>
</evidence>
<name>A0AAE0KDS6_9PEZI</name>
<feature type="region of interest" description="Disordered" evidence="1">
    <location>
        <begin position="638"/>
        <end position="663"/>
    </location>
</feature>
<dbReference type="PANTHER" id="PTHR15907">
    <property type="entry name" value="DUF614 FAMILY PROTEIN-RELATED"/>
    <property type="match status" value="1"/>
</dbReference>
<feature type="region of interest" description="Disordered" evidence="1">
    <location>
        <begin position="234"/>
        <end position="530"/>
    </location>
</feature>
<feature type="region of interest" description="Disordered" evidence="1">
    <location>
        <begin position="550"/>
        <end position="626"/>
    </location>
</feature>
<keyword evidence="3" id="KW-1185">Reference proteome</keyword>